<keyword evidence="5 7" id="KW-0472">Membrane</keyword>
<keyword evidence="2 7" id="KW-0812">Transmembrane</keyword>
<protein>
    <submittedName>
        <fullName evidence="9">ATP synthase F0 subunit 8</fullName>
    </submittedName>
</protein>
<evidence type="ECO:0000256" key="5">
    <source>
        <dbReference type="ARBA" id="ARBA00023136"/>
    </source>
</evidence>
<evidence type="ECO:0000256" key="4">
    <source>
        <dbReference type="ARBA" id="ARBA00023128"/>
    </source>
</evidence>
<evidence type="ECO:0000313" key="9">
    <source>
        <dbReference type="EMBL" id="AVP26552.1"/>
    </source>
</evidence>
<keyword evidence="6" id="KW-0066">ATP synthesis</keyword>
<name>A0A343VTM9_CYANO</name>
<dbReference type="InterPro" id="IPR003319">
    <property type="entry name" value="YMF19-like_N"/>
</dbReference>
<gene>
    <name evidence="9" type="primary">atp8</name>
</gene>
<feature type="domain" description="ATP synthase YMF19-like N-terminal" evidence="8">
    <location>
        <begin position="2"/>
        <end position="53"/>
    </location>
</feature>
<dbReference type="GO" id="GO:0031966">
    <property type="term" value="C:mitochondrial membrane"/>
    <property type="evidence" value="ECO:0007669"/>
    <property type="project" value="UniProtKB-SubCell"/>
</dbReference>
<evidence type="ECO:0000256" key="7">
    <source>
        <dbReference type="SAM" id="Phobius"/>
    </source>
</evidence>
<keyword evidence="3 7" id="KW-1133">Transmembrane helix</keyword>
<dbReference type="GO" id="GO:0006754">
    <property type="term" value="P:ATP biosynthetic process"/>
    <property type="evidence" value="ECO:0007669"/>
    <property type="project" value="UniProtKB-KW"/>
</dbReference>
<organism evidence="9">
    <name type="scientific">Cyanea nozakii</name>
    <name type="common">Jellyfish</name>
    <dbReference type="NCBI Taxonomy" id="135523"/>
    <lineage>
        <taxon>Eukaryota</taxon>
        <taxon>Metazoa</taxon>
        <taxon>Cnidaria</taxon>
        <taxon>Scyphozoa</taxon>
        <taxon>Semaeostomeae</taxon>
        <taxon>Cyaneidae</taxon>
        <taxon>Cyanea</taxon>
    </lineage>
</organism>
<sequence>MPQLDFVTYFNQYVSLIMILTLCLLIISKSMLFRIKIVMLGRNSLRYKLNGEISSVDYINFKKIFVNN</sequence>
<accession>A0A343VTM9</accession>
<feature type="transmembrane region" description="Helical" evidence="7">
    <location>
        <begin position="12"/>
        <end position="32"/>
    </location>
</feature>
<dbReference type="AlphaFoldDB" id="A0A343VTM9"/>
<evidence type="ECO:0000259" key="8">
    <source>
        <dbReference type="Pfam" id="PF02326"/>
    </source>
</evidence>
<evidence type="ECO:0000256" key="1">
    <source>
        <dbReference type="ARBA" id="ARBA00004325"/>
    </source>
</evidence>
<dbReference type="Pfam" id="PF02326">
    <property type="entry name" value="YMF19"/>
    <property type="match status" value="1"/>
</dbReference>
<dbReference type="EMBL" id="MG735260">
    <property type="protein sequence ID" value="AVP26552.1"/>
    <property type="molecule type" value="Genomic_DNA"/>
</dbReference>
<reference evidence="9" key="1">
    <citation type="journal article" date="2018" name="Mitochondrial DNA Part B Resour">
        <title>The complete mitogenome of ghost jellyfish Cyanea nozakii (Cnidaria, Semaeostomeae, Cyaneidae).</title>
        <authorList>
            <person name="Karagozlu M.Z."/>
            <person name="Ki J.-S."/>
            <person name="Seo Y."/>
            <person name="Kim C.-B."/>
        </authorList>
    </citation>
    <scope>NUCLEOTIDE SEQUENCE</scope>
</reference>
<proteinExistence type="predicted"/>
<geneLocation type="mitochondrion" evidence="9"/>
<keyword evidence="4 9" id="KW-0496">Mitochondrion</keyword>
<evidence type="ECO:0000256" key="6">
    <source>
        <dbReference type="ARBA" id="ARBA00023310"/>
    </source>
</evidence>
<evidence type="ECO:0000256" key="3">
    <source>
        <dbReference type="ARBA" id="ARBA00022989"/>
    </source>
</evidence>
<evidence type="ECO:0000256" key="2">
    <source>
        <dbReference type="ARBA" id="ARBA00022692"/>
    </source>
</evidence>
<comment type="subcellular location">
    <subcellularLocation>
        <location evidence="1">Mitochondrion membrane</location>
    </subcellularLocation>
</comment>